<feature type="region of interest" description="Disordered" evidence="1">
    <location>
        <begin position="454"/>
        <end position="476"/>
    </location>
</feature>
<proteinExistence type="predicted"/>
<sequence length="476" mass="53688">MAPSKSAKRKRDSEDEIEDYDIPVPSIEAQPPTPKTAQHKPSGQLNKKSRRAPGVASPPTTTSEAEAASSTPHTPPRQINKKPRTAFDTASPNTISLTEAAPDTPSAIARTSSAGTNFHTTFPRLPPPSTVIPPPIPQRIAAKITQVDPNKPIIVLENYNRRLQYMQERRIRHGLWEYVRNRAAAEGTMKQEWEKSVLNQNIVTAAEIIMAGFKDKLHQDWADTKDWWKSHASPKRQKSSQQKPDKNNDKNNDEDAEELQPWRAFDKLLLRFPHYSGPPSFTSSSGSSTASASNTCEKQDVHPYEMALDLNNPYIRKDIEIKRKQRLHRMDEARIMWENCRIECSRRGSNNMTMGQWEGGDPDSWALWELREAAEAKRRSSNGSAVEDEEELEIDEAELAALRQKMVARNKRSCFQTISHSWQFDARREIGEAREVKVEHEQMMASAPAMIEEGTRKVSSGARCSRAVESASASMP</sequence>
<comment type="caution">
    <text evidence="2">The sequence shown here is derived from an EMBL/GenBank/DDBJ whole genome shotgun (WGS) entry which is preliminary data.</text>
</comment>
<feature type="compositionally biased region" description="Polar residues" evidence="1">
    <location>
        <begin position="109"/>
        <end position="120"/>
    </location>
</feature>
<feature type="compositionally biased region" description="Basic residues" evidence="1">
    <location>
        <begin position="1"/>
        <end position="10"/>
    </location>
</feature>
<reference evidence="2 3" key="1">
    <citation type="submission" date="2015-06" db="EMBL/GenBank/DDBJ databases">
        <title>Draft genome of the ant-associated black yeast Phialophora attae CBS 131958.</title>
        <authorList>
            <person name="Moreno L.F."/>
            <person name="Stielow B.J."/>
            <person name="de Hoog S."/>
            <person name="Vicente V.A."/>
            <person name="Weiss V.A."/>
            <person name="de Vries M."/>
            <person name="Cruz L.M."/>
            <person name="Souza E.M."/>
        </authorList>
    </citation>
    <scope>NUCLEOTIDE SEQUENCE [LARGE SCALE GENOMIC DNA]</scope>
    <source>
        <strain evidence="2 3">CBS 131958</strain>
    </source>
</reference>
<feature type="region of interest" description="Disordered" evidence="1">
    <location>
        <begin position="228"/>
        <end position="258"/>
    </location>
</feature>
<dbReference type="Proteomes" id="UP000038010">
    <property type="component" value="Unassembled WGS sequence"/>
</dbReference>
<feature type="compositionally biased region" description="Polar residues" evidence="1">
    <location>
        <begin position="88"/>
        <end position="97"/>
    </location>
</feature>
<feature type="region of interest" description="Disordered" evidence="1">
    <location>
        <begin position="1"/>
        <end position="130"/>
    </location>
</feature>
<dbReference type="EMBL" id="LFJN01000009">
    <property type="protein sequence ID" value="KPI41683.1"/>
    <property type="molecule type" value="Genomic_DNA"/>
</dbReference>
<feature type="compositionally biased region" description="Basic and acidic residues" evidence="1">
    <location>
        <begin position="243"/>
        <end position="253"/>
    </location>
</feature>
<organism evidence="2 3">
    <name type="scientific">Cyphellophora attinorum</name>
    <dbReference type="NCBI Taxonomy" id="1664694"/>
    <lineage>
        <taxon>Eukaryota</taxon>
        <taxon>Fungi</taxon>
        <taxon>Dikarya</taxon>
        <taxon>Ascomycota</taxon>
        <taxon>Pezizomycotina</taxon>
        <taxon>Eurotiomycetes</taxon>
        <taxon>Chaetothyriomycetidae</taxon>
        <taxon>Chaetothyriales</taxon>
        <taxon>Cyphellophoraceae</taxon>
        <taxon>Cyphellophora</taxon>
    </lineage>
</organism>
<evidence type="ECO:0000313" key="2">
    <source>
        <dbReference type="EMBL" id="KPI41683.1"/>
    </source>
</evidence>
<evidence type="ECO:0000313" key="3">
    <source>
        <dbReference type="Proteomes" id="UP000038010"/>
    </source>
</evidence>
<name>A0A0N1P1E6_9EURO</name>
<dbReference type="AlphaFoldDB" id="A0A0N1P1E6"/>
<dbReference type="VEuPathDB" id="FungiDB:AB675_9143"/>
<keyword evidence="3" id="KW-1185">Reference proteome</keyword>
<dbReference type="RefSeq" id="XP_018001646.1">
    <property type="nucleotide sequence ID" value="XM_018149654.1"/>
</dbReference>
<feature type="compositionally biased region" description="Polar residues" evidence="1">
    <location>
        <begin position="35"/>
        <end position="46"/>
    </location>
</feature>
<evidence type="ECO:0000256" key="1">
    <source>
        <dbReference type="SAM" id="MobiDB-lite"/>
    </source>
</evidence>
<protein>
    <submittedName>
        <fullName evidence="2">Uncharacterized protein</fullName>
    </submittedName>
</protein>
<gene>
    <name evidence="2" type="ORF">AB675_9143</name>
</gene>
<accession>A0A0N1P1E6</accession>
<dbReference type="GeneID" id="28741534"/>
<feature type="compositionally biased region" description="Low complexity" evidence="1">
    <location>
        <begin position="57"/>
        <end position="72"/>
    </location>
</feature>